<evidence type="ECO:0000259" key="6">
    <source>
        <dbReference type="PROSITE" id="PS50249"/>
    </source>
</evidence>
<dbReference type="InterPro" id="IPR037518">
    <property type="entry name" value="MPN"/>
</dbReference>
<name>A0ABW4U0C8_9SPHN</name>
<dbReference type="PANTHER" id="PTHR34858">
    <property type="entry name" value="CYSO-CYSTEINE PEPTIDASE"/>
    <property type="match status" value="1"/>
</dbReference>
<keyword evidence="1" id="KW-0645">Protease</keyword>
<dbReference type="PANTHER" id="PTHR34858:SF1">
    <property type="entry name" value="CYSO-CYSTEINE PEPTIDASE"/>
    <property type="match status" value="1"/>
</dbReference>
<evidence type="ECO:0000313" key="8">
    <source>
        <dbReference type="Proteomes" id="UP001597400"/>
    </source>
</evidence>
<organism evidence="7 8">
    <name type="scientific">Sphingomonas arantia</name>
    <dbReference type="NCBI Taxonomy" id="1460676"/>
    <lineage>
        <taxon>Bacteria</taxon>
        <taxon>Pseudomonadati</taxon>
        <taxon>Pseudomonadota</taxon>
        <taxon>Alphaproteobacteria</taxon>
        <taxon>Sphingomonadales</taxon>
        <taxon>Sphingomonadaceae</taxon>
        <taxon>Sphingomonas</taxon>
    </lineage>
</organism>
<keyword evidence="4" id="KW-0862">Zinc</keyword>
<evidence type="ECO:0000313" key="7">
    <source>
        <dbReference type="EMBL" id="MFD1951181.1"/>
    </source>
</evidence>
<dbReference type="RefSeq" id="WP_380929668.1">
    <property type="nucleotide sequence ID" value="NZ_JBHUGS010000002.1"/>
</dbReference>
<comment type="caution">
    <text evidence="7">The sequence shown here is derived from an EMBL/GenBank/DDBJ whole genome shotgun (WGS) entry which is preliminary data.</text>
</comment>
<dbReference type="Pfam" id="PF14464">
    <property type="entry name" value="Prok-JAB"/>
    <property type="match status" value="1"/>
</dbReference>
<dbReference type="PROSITE" id="PS50249">
    <property type="entry name" value="MPN"/>
    <property type="match status" value="1"/>
</dbReference>
<feature type="domain" description="MPN" evidence="6">
    <location>
        <begin position="5"/>
        <end position="131"/>
    </location>
</feature>
<sequence>MAMRVEIATGLIAELTTLAAADPDREVCGILYGAAGRIDGYGVAANVAAVPETTFEIDPAALFAAYRAARAGGPEVVGCYHSHPRGSATPSARDRAGAEPGQFWLILAGTDARLYLSGPDGAFTECAVAQT</sequence>
<evidence type="ECO:0000256" key="1">
    <source>
        <dbReference type="ARBA" id="ARBA00022670"/>
    </source>
</evidence>
<accession>A0ABW4U0C8</accession>
<dbReference type="Proteomes" id="UP001597400">
    <property type="component" value="Unassembled WGS sequence"/>
</dbReference>
<dbReference type="Gene3D" id="3.40.140.10">
    <property type="entry name" value="Cytidine Deaminase, domain 2"/>
    <property type="match status" value="1"/>
</dbReference>
<keyword evidence="5" id="KW-0482">Metalloprotease</keyword>
<dbReference type="InterPro" id="IPR051929">
    <property type="entry name" value="VirAsm_ModProt"/>
</dbReference>
<proteinExistence type="predicted"/>
<keyword evidence="2" id="KW-0479">Metal-binding</keyword>
<evidence type="ECO:0000256" key="2">
    <source>
        <dbReference type="ARBA" id="ARBA00022723"/>
    </source>
</evidence>
<evidence type="ECO:0000256" key="5">
    <source>
        <dbReference type="ARBA" id="ARBA00023049"/>
    </source>
</evidence>
<dbReference type="SUPFAM" id="SSF102712">
    <property type="entry name" value="JAB1/MPN domain"/>
    <property type="match status" value="1"/>
</dbReference>
<evidence type="ECO:0000256" key="3">
    <source>
        <dbReference type="ARBA" id="ARBA00022801"/>
    </source>
</evidence>
<evidence type="ECO:0000256" key="4">
    <source>
        <dbReference type="ARBA" id="ARBA00022833"/>
    </source>
</evidence>
<dbReference type="EMBL" id="JBHUGS010000002">
    <property type="protein sequence ID" value="MFD1951181.1"/>
    <property type="molecule type" value="Genomic_DNA"/>
</dbReference>
<reference evidence="8" key="1">
    <citation type="journal article" date="2019" name="Int. J. Syst. Evol. Microbiol.">
        <title>The Global Catalogue of Microorganisms (GCM) 10K type strain sequencing project: providing services to taxonomists for standard genome sequencing and annotation.</title>
        <authorList>
            <consortium name="The Broad Institute Genomics Platform"/>
            <consortium name="The Broad Institute Genome Sequencing Center for Infectious Disease"/>
            <person name="Wu L."/>
            <person name="Ma J."/>
        </authorList>
    </citation>
    <scope>NUCLEOTIDE SEQUENCE [LARGE SCALE GENOMIC DNA]</scope>
    <source>
        <strain evidence="8">CGMCC 1.12702</strain>
    </source>
</reference>
<dbReference type="InterPro" id="IPR028090">
    <property type="entry name" value="JAB_dom_prok"/>
</dbReference>
<keyword evidence="3" id="KW-0378">Hydrolase</keyword>
<keyword evidence="8" id="KW-1185">Reference proteome</keyword>
<gene>
    <name evidence="7" type="ORF">ACFSGX_10435</name>
</gene>
<protein>
    <submittedName>
        <fullName evidence="7">Mov34/MPN/PAD-1 family protein</fullName>
    </submittedName>
</protein>